<dbReference type="PANTHER" id="PTHR35271:SF1">
    <property type="entry name" value="ABC TRANSPORTER, SUBSTRATE-BINDING LIPOPROTEIN"/>
    <property type="match status" value="1"/>
</dbReference>
<dbReference type="InterPro" id="IPR007487">
    <property type="entry name" value="ABC_transpt-TYRBP-like"/>
</dbReference>
<dbReference type="RefSeq" id="WP_092651146.1">
    <property type="nucleotide sequence ID" value="NZ_FOHA01000005.1"/>
</dbReference>
<evidence type="ECO:0000256" key="1">
    <source>
        <dbReference type="SAM" id="SignalP"/>
    </source>
</evidence>
<dbReference type="EMBL" id="FOHA01000005">
    <property type="protein sequence ID" value="SER76037.1"/>
    <property type="molecule type" value="Genomic_DNA"/>
</dbReference>
<sequence length="323" mass="34853">MKKKKIMTSLLITAGALLLLAGCGNNKKKDKDVTKIGILQLIEHQALDETRAGFIAELEKQGYKEGEDVDIDFQNAQGDQANLKSMSDRLASDQNDLNLAIATQAAQSLISADNETPTLFTAITDPIDAGLVKDVDKPGGNITGTSDMVPVKEQIKLLQSIVPNAKKVGLLYNSSEPNSKLQIELAKKELDKLNIEYLEMTVTSTNDVEQVTRSIAKKVDAIYIPSDNTFTSAMSTVGDISKETQIPVIPATGPMVELGGIATYGIDYFKLGEQTAQMAVKILKGEATPETMPVETLESLSLIINEEMAKKLGIDPTSIKAPQ</sequence>
<reference evidence="2 3" key="1">
    <citation type="submission" date="2016-10" db="EMBL/GenBank/DDBJ databases">
        <authorList>
            <person name="de Groot N.N."/>
        </authorList>
    </citation>
    <scope>NUCLEOTIDE SEQUENCE [LARGE SCALE GENOMIC DNA]</scope>
    <source>
        <strain evidence="2 3">DSM 13760</strain>
    </source>
</reference>
<proteinExistence type="predicted"/>
<dbReference type="Proteomes" id="UP000198948">
    <property type="component" value="Unassembled WGS sequence"/>
</dbReference>
<dbReference type="SUPFAM" id="SSF53822">
    <property type="entry name" value="Periplasmic binding protein-like I"/>
    <property type="match status" value="1"/>
</dbReference>
<dbReference type="Gene3D" id="3.40.50.2300">
    <property type="match status" value="2"/>
</dbReference>
<accession>A0A1H9RTS3</accession>
<keyword evidence="1" id="KW-0732">Signal</keyword>
<dbReference type="Pfam" id="PF04392">
    <property type="entry name" value="ABC_sub_bind"/>
    <property type="match status" value="1"/>
</dbReference>
<evidence type="ECO:0000313" key="2">
    <source>
        <dbReference type="EMBL" id="SER76037.1"/>
    </source>
</evidence>
<dbReference type="STRING" id="142588.SAMN04488559_10567"/>
<gene>
    <name evidence="2" type="ORF">SAMN04488559_10567</name>
</gene>
<feature type="signal peptide" evidence="1">
    <location>
        <begin position="1"/>
        <end position="21"/>
    </location>
</feature>
<dbReference type="PANTHER" id="PTHR35271">
    <property type="entry name" value="ABC TRANSPORTER, SUBSTRATE-BINDING LIPOPROTEIN-RELATED"/>
    <property type="match status" value="1"/>
</dbReference>
<dbReference type="OrthoDB" id="9776955at2"/>
<protein>
    <submittedName>
        <fullName evidence="2">Putative ABC transport system substrate-binding protein</fullName>
    </submittedName>
</protein>
<dbReference type="CDD" id="cd06325">
    <property type="entry name" value="PBP1_ABC_unchar_transporter"/>
    <property type="match status" value="1"/>
</dbReference>
<keyword evidence="3" id="KW-1185">Reference proteome</keyword>
<organism evidence="2 3">
    <name type="scientific">Isobaculum melis</name>
    <dbReference type="NCBI Taxonomy" id="142588"/>
    <lineage>
        <taxon>Bacteria</taxon>
        <taxon>Bacillati</taxon>
        <taxon>Bacillota</taxon>
        <taxon>Bacilli</taxon>
        <taxon>Lactobacillales</taxon>
        <taxon>Carnobacteriaceae</taxon>
        <taxon>Isobaculum</taxon>
    </lineage>
</organism>
<evidence type="ECO:0000313" key="3">
    <source>
        <dbReference type="Proteomes" id="UP000198948"/>
    </source>
</evidence>
<dbReference type="AlphaFoldDB" id="A0A1H9RTS3"/>
<dbReference type="InterPro" id="IPR028082">
    <property type="entry name" value="Peripla_BP_I"/>
</dbReference>
<name>A0A1H9RTS3_9LACT</name>
<dbReference type="PROSITE" id="PS51257">
    <property type="entry name" value="PROKAR_LIPOPROTEIN"/>
    <property type="match status" value="1"/>
</dbReference>
<feature type="chain" id="PRO_5039251978" evidence="1">
    <location>
        <begin position="22"/>
        <end position="323"/>
    </location>
</feature>